<keyword evidence="1" id="KW-0479">Metal-binding</keyword>
<dbReference type="InterPro" id="IPR048487">
    <property type="entry name" value="DksA-like_N"/>
</dbReference>
<evidence type="ECO:0000259" key="5">
    <source>
        <dbReference type="Pfam" id="PF01258"/>
    </source>
</evidence>
<evidence type="ECO:0000256" key="1">
    <source>
        <dbReference type="ARBA" id="ARBA00022723"/>
    </source>
</evidence>
<evidence type="ECO:0000313" key="8">
    <source>
        <dbReference type="Proteomes" id="UP000327179"/>
    </source>
</evidence>
<protein>
    <submittedName>
        <fullName evidence="7">TraR/DksA family transcriptional regulator</fullName>
    </submittedName>
</protein>
<dbReference type="EMBL" id="CP043311">
    <property type="protein sequence ID" value="QEY61285.1"/>
    <property type="molecule type" value="Genomic_DNA"/>
</dbReference>
<dbReference type="KEGG" id="plal:FXN65_04180"/>
<dbReference type="Gene3D" id="1.20.120.910">
    <property type="entry name" value="DksA, coiled-coil domain"/>
    <property type="match status" value="1"/>
</dbReference>
<feature type="domain" description="DnaK suppressor protein-like N-terminal" evidence="6">
    <location>
        <begin position="14"/>
        <end position="63"/>
    </location>
</feature>
<dbReference type="AlphaFoldDB" id="A0A5J6QH74"/>
<dbReference type="Pfam" id="PF21173">
    <property type="entry name" value="DksA-like_N"/>
    <property type="match status" value="1"/>
</dbReference>
<gene>
    <name evidence="7" type="ORF">FXN65_04180</name>
</gene>
<dbReference type="PANTHER" id="PTHR33823:SF4">
    <property type="entry name" value="GENERAL STRESS PROTEIN 16O"/>
    <property type="match status" value="1"/>
</dbReference>
<keyword evidence="8" id="KW-1185">Reference proteome</keyword>
<dbReference type="SUPFAM" id="SSF57716">
    <property type="entry name" value="Glucocorticoid receptor-like (DNA-binding domain)"/>
    <property type="match status" value="1"/>
</dbReference>
<dbReference type="PANTHER" id="PTHR33823">
    <property type="entry name" value="RNA POLYMERASE-BINDING TRANSCRIPTION FACTOR DKSA-RELATED"/>
    <property type="match status" value="1"/>
</dbReference>
<dbReference type="RefSeq" id="WP_151131822.1">
    <property type="nucleotide sequence ID" value="NZ_CP043311.1"/>
</dbReference>
<dbReference type="PROSITE" id="PS51128">
    <property type="entry name" value="ZF_DKSA_2"/>
    <property type="match status" value="1"/>
</dbReference>
<evidence type="ECO:0000256" key="4">
    <source>
        <dbReference type="PROSITE-ProRule" id="PRU00510"/>
    </source>
</evidence>
<evidence type="ECO:0000259" key="6">
    <source>
        <dbReference type="Pfam" id="PF21173"/>
    </source>
</evidence>
<feature type="domain" description="Zinc finger DksA/TraR C4-type" evidence="5">
    <location>
        <begin position="73"/>
        <end position="105"/>
    </location>
</feature>
<name>A0A5J6QH74_9GAMM</name>
<keyword evidence="3" id="KW-0862">Zinc</keyword>
<evidence type="ECO:0000256" key="2">
    <source>
        <dbReference type="ARBA" id="ARBA00022771"/>
    </source>
</evidence>
<proteinExistence type="predicted"/>
<accession>A0A5J6QH74</accession>
<evidence type="ECO:0000256" key="3">
    <source>
        <dbReference type="ARBA" id="ARBA00022833"/>
    </source>
</evidence>
<dbReference type="GO" id="GO:0008270">
    <property type="term" value="F:zinc ion binding"/>
    <property type="evidence" value="ECO:0007669"/>
    <property type="project" value="UniProtKB-KW"/>
</dbReference>
<evidence type="ECO:0000313" key="7">
    <source>
        <dbReference type="EMBL" id="QEY61285.1"/>
    </source>
</evidence>
<dbReference type="Pfam" id="PF01258">
    <property type="entry name" value="zf-dskA_traR"/>
    <property type="match status" value="1"/>
</dbReference>
<dbReference type="InterPro" id="IPR000962">
    <property type="entry name" value="Znf_DskA_TraR"/>
</dbReference>
<keyword evidence="2" id="KW-0863">Zinc-finger</keyword>
<feature type="zinc finger region" description="dksA C4-type" evidence="4">
    <location>
        <begin position="78"/>
        <end position="102"/>
    </location>
</feature>
<dbReference type="Proteomes" id="UP000327179">
    <property type="component" value="Chromosome"/>
</dbReference>
<sequence length="107" mass="11625">MTATDPRAALDALIAEYTARANSIREDLASSHSPDFAEQAGERENDEVLTAILAETEAALRRVGMAKLRLADGSYGYCQRCGEPIEPARLAILPAAEYCLDCADREH</sequence>
<organism evidence="7 8">
    <name type="scientific">Metapseudomonas lalkuanensis</name>
    <dbReference type="NCBI Taxonomy" id="2604832"/>
    <lineage>
        <taxon>Bacteria</taxon>
        <taxon>Pseudomonadati</taxon>
        <taxon>Pseudomonadota</taxon>
        <taxon>Gammaproteobacteria</taxon>
        <taxon>Pseudomonadales</taxon>
        <taxon>Pseudomonadaceae</taxon>
        <taxon>Metapseudomonas</taxon>
    </lineage>
</organism>
<reference evidence="7 8" key="1">
    <citation type="submission" date="2019-08" db="EMBL/GenBank/DDBJ databases">
        <title>Whole-genome Sequencing of e-waste polymer degrading bacterium Pseudomonas sp. strain PE08.</title>
        <authorList>
            <person name="Kirdat K."/>
            <person name="Debbarma P."/>
            <person name="Narawade N."/>
            <person name="Suyal D."/>
            <person name="Thorat V."/>
            <person name="Shouche Y."/>
            <person name="Goel R."/>
            <person name="Yadav A."/>
        </authorList>
    </citation>
    <scope>NUCLEOTIDE SEQUENCE [LARGE SCALE GENOMIC DNA]</scope>
    <source>
        <strain evidence="7 8">PE08</strain>
    </source>
</reference>